<evidence type="ECO:0000313" key="4">
    <source>
        <dbReference type="Proteomes" id="UP000192343"/>
    </source>
</evidence>
<dbReference type="STRING" id="1963862.B4O97_18585"/>
<comment type="caution">
    <text evidence="3">The sequence shown here is derived from an EMBL/GenBank/DDBJ whole genome shotgun (WGS) entry which is preliminary data.</text>
</comment>
<dbReference type="PANTHER" id="PTHR30217">
    <property type="entry name" value="PEPTIDASE U32 FAMILY"/>
    <property type="match status" value="1"/>
</dbReference>
<organism evidence="3 4">
    <name type="scientific">Marispirochaeta aestuarii</name>
    <dbReference type="NCBI Taxonomy" id="1963862"/>
    <lineage>
        <taxon>Bacteria</taxon>
        <taxon>Pseudomonadati</taxon>
        <taxon>Spirochaetota</taxon>
        <taxon>Spirochaetia</taxon>
        <taxon>Spirochaetales</taxon>
        <taxon>Spirochaetaceae</taxon>
        <taxon>Marispirochaeta</taxon>
    </lineage>
</organism>
<dbReference type="EMBL" id="MWQY01000036">
    <property type="protein sequence ID" value="ORC29919.1"/>
    <property type="molecule type" value="Genomic_DNA"/>
</dbReference>
<dbReference type="Proteomes" id="UP000192343">
    <property type="component" value="Unassembled WGS sequence"/>
</dbReference>
<accession>A0A1Y1RSZ0</accession>
<dbReference type="AlphaFoldDB" id="A0A1Y1RSZ0"/>
<dbReference type="PANTHER" id="PTHR30217:SF10">
    <property type="entry name" value="23S RRNA 5-HYDROXYCYTIDINE C2501 SYNTHASE"/>
    <property type="match status" value="1"/>
</dbReference>
<feature type="domain" description="Peptidase U32 collagenase" evidence="2">
    <location>
        <begin position="405"/>
        <end position="501"/>
    </location>
</feature>
<evidence type="ECO:0000259" key="2">
    <source>
        <dbReference type="Pfam" id="PF12392"/>
    </source>
</evidence>
<proteinExistence type="predicted"/>
<dbReference type="Pfam" id="PF12392">
    <property type="entry name" value="DUF3656"/>
    <property type="match status" value="1"/>
</dbReference>
<evidence type="ECO:0000313" key="3">
    <source>
        <dbReference type="EMBL" id="ORC29919.1"/>
    </source>
</evidence>
<dbReference type="RefSeq" id="WP_083053022.1">
    <property type="nucleotide sequence ID" value="NZ_MWQY01000036.1"/>
</dbReference>
<reference evidence="3 4" key="1">
    <citation type="submission" date="2017-03" db="EMBL/GenBank/DDBJ databases">
        <title>Draft Genome sequence of Marispirochaeta sp. strain JC444.</title>
        <authorList>
            <person name="Shivani Y."/>
            <person name="Subhash Y."/>
            <person name="Sasikala C."/>
            <person name="Ramana C."/>
        </authorList>
    </citation>
    <scope>NUCLEOTIDE SEQUENCE [LARGE SCALE GENOMIC DNA]</scope>
    <source>
        <strain evidence="3 4">JC444</strain>
    </source>
</reference>
<dbReference type="InterPro" id="IPR020988">
    <property type="entry name" value="Pept_U32_collagenase"/>
</dbReference>
<dbReference type="Pfam" id="PF01136">
    <property type="entry name" value="Peptidase_U32"/>
    <property type="match status" value="1"/>
</dbReference>
<dbReference type="InterPro" id="IPR051454">
    <property type="entry name" value="RNA/ubiquinone_mod_enzymes"/>
</dbReference>
<protein>
    <recommendedName>
        <fullName evidence="2">Peptidase U32 collagenase domain-containing protein</fullName>
    </recommendedName>
</protein>
<dbReference type="InterPro" id="IPR001539">
    <property type="entry name" value="Peptidase_U32"/>
</dbReference>
<feature type="region of interest" description="Disordered" evidence="1">
    <location>
        <begin position="779"/>
        <end position="798"/>
    </location>
</feature>
<keyword evidence="4" id="KW-1185">Reference proteome</keyword>
<name>A0A1Y1RSZ0_9SPIO</name>
<sequence>MKKNTIELLAPGGDARSVKAAILAGADAVYLGVGDFNARKRAVNIRPEDLPELCSLAHRYGCRIYLTLNILAFEEEFSALSDLLDRTVRFGIDAVIIQDYGLLQHVRRAFPDLEIHASTQMTTHNTGQLKLLAESGVKQVNFARELSLSELTELTAAAHKEGLKAEVFVHGAYCVSFSGQCYMSGLLYENSANRGACVQPCRRDYKPESGSRGDGSKVLNLKDNSVFSRAADLYAAGVDSLKIEGRIKGYEYVYSTVLSWREQLDRVYAGKDPAGKDSRLSVVFNRSFSDNLIQGRLGADSFTPDSRDQSLFPAGRVDAYNARDGELIVSRDTQLSTGQSITVTENSGSFICTGTLGESTGNRGFRFRIEHKLMGKIKKGQLILAQARLIDFSAIDDRISSMSADPEKLPLEFSLRGKAGEALELTASFRGTGVTLVADVLLEKATGHPTSPETIKKQLSRLGNTPFYLSSCDLDCLEGGLFIPLAVLNDLRRKAVAAFEADLKGESEKAKPLTLVPGDLPESPRIALAVADREQLKQIPDDGSVLPVFQLPADAEVLAEVAPLFDEYPDLIPWFPSILIGPQYTAAGDFLLRTGAGQIITDNSGIACLARERGIPWIAGPLLNATNGYALDFFRQHGAAGAFCSSELEDSRFDGITVPAGIELWAPFAGPDFLMKSRHCIVRNCRDCGKRVMDARCLPDCSRSAEITDTQGNEILVIKSRGDYNSLYRKGLRVHTDRLKDPRVRTWLLDLRVRHRSMQPDCSIPQFIEYAQGQIRGAGSSKASPGIMPGSPVKGGCP</sequence>
<evidence type="ECO:0000256" key="1">
    <source>
        <dbReference type="SAM" id="MobiDB-lite"/>
    </source>
</evidence>
<gene>
    <name evidence="3" type="ORF">B4O97_18585</name>
</gene>
<dbReference type="OrthoDB" id="9807498at2"/>